<feature type="region of interest" description="Disordered" evidence="1">
    <location>
        <begin position="933"/>
        <end position="966"/>
    </location>
</feature>
<organism evidence="3 4">
    <name type="scientific">Leucobacter insecticola</name>
    <dbReference type="NCBI Taxonomy" id="2714934"/>
    <lineage>
        <taxon>Bacteria</taxon>
        <taxon>Bacillati</taxon>
        <taxon>Actinomycetota</taxon>
        <taxon>Actinomycetes</taxon>
        <taxon>Micrococcales</taxon>
        <taxon>Microbacteriaceae</taxon>
        <taxon>Leucobacter</taxon>
    </lineage>
</organism>
<evidence type="ECO:0000256" key="1">
    <source>
        <dbReference type="SAM" id="MobiDB-lite"/>
    </source>
</evidence>
<dbReference type="NCBIfam" id="TIGR03769">
    <property type="entry name" value="P_ac_wall_RPT"/>
    <property type="match status" value="1"/>
</dbReference>
<sequence length="1007" mass="104583">MLTKTRARGGALIGVLALMGGLGIPTAASAVEAPLVIEDPVRLESGHIDAFNLILNEDDTPRLVLKEDVTGTHVLRTPESVELAVKSQSFSTGFPAAAVPPGAPTSFYHLPLTQDWNLIWPGWDTQGVQSAFPGADTKISVAVDGPGQVYLWTQGLWGAPASLLVDGGYSLPGTIDQPFPAHTHANWAFTEPGTYKLSAQATVKSGDGAKTAVTNSASYTFVVSPIPTAVTVTGADAVVAAGDNVTLSAAQIPAESSFNEYAWSTRNSDTDAWQAVAGANSATLTVAAAEGAQYRVAVSGGQDFASGSAKPLVVESEPVKIQVAAPSVQTIAIGKLAHHYHSNSPINLSVTGDPAVENGTYRWFLQRSDQAAPVQIEGATGASHRLTAEQALDGAQVTAELIGEGATVLATASAVKISVNDHGAAPLQKVSVSGIADHYHSGDTVQLSASVTPASVLNRYEWYVQKQGEAAPILVDGANDASYSFAASEELNGAAVIAKLSYDDGRPYVESAPVVVKLDDHHGGEVPETDLTIKTNRAADDYWVGQGATLTAEQSTPTGLSEYQWWVKLPGADSFAAVDGQTAATYKFKPSLANSGIQVKVQLLHNGKVHAESKPVTITAKQREIATVLNVTTDKHSYVPGDVAKLTSTQTPQTDHDHYHWYIKRAGATDFVWVDQSRDKDLAYPVTAEDAGAQLVLRLFDETHAVLAESAPVTLSVTTSGENPVPETTLTVEGLAAGYYAGDTAKLTAVQNPVTGEDHYHWFIKRAGDADYSVISGARGAELKHEVKTGDAGALIVAKLYGHGHKVIAESQPVALTVLPGSAKPSKAPQAQSESALDHTQAGGISLSTKAPVQGQVVSVQLGKGNERAGEWIAAWMFSEPKLLGNDWVQVAADGSIAVTIPADLPVGAHRLAVFDAAGQVIGWEQLQVSAAGTGGGTTPGAKPGDVKPGAVKPGGTAGDKAGAAGSGLAKTGSELPIGIGFASGLLLLAGTGTVLLQRRRNTTPID</sequence>
<keyword evidence="2" id="KW-0812">Transmembrane</keyword>
<dbReference type="RefSeq" id="WP_166324996.1">
    <property type="nucleotide sequence ID" value="NZ_CP049934.1"/>
</dbReference>
<proteinExistence type="predicted"/>
<reference evidence="3 4" key="1">
    <citation type="submission" date="2020-03" db="EMBL/GenBank/DDBJ databases">
        <title>Leucobacter sp. nov., isolated from beetles.</title>
        <authorList>
            <person name="Hyun D.-W."/>
            <person name="Bae J.-W."/>
        </authorList>
    </citation>
    <scope>NUCLEOTIDE SEQUENCE [LARGE SCALE GENOMIC DNA]</scope>
    <source>
        <strain evidence="3 4">HDW9B</strain>
    </source>
</reference>
<dbReference type="EMBL" id="CP049934">
    <property type="protein sequence ID" value="QIM17058.1"/>
    <property type="molecule type" value="Genomic_DNA"/>
</dbReference>
<feature type="transmembrane region" description="Helical" evidence="2">
    <location>
        <begin position="976"/>
        <end position="997"/>
    </location>
</feature>
<gene>
    <name evidence="3" type="ORF">G7067_12625</name>
</gene>
<name>A0A6G8FL42_9MICO</name>
<evidence type="ECO:0000313" key="4">
    <source>
        <dbReference type="Proteomes" id="UP000501387"/>
    </source>
</evidence>
<dbReference type="KEGG" id="lins:G7067_12625"/>
<dbReference type="NCBIfam" id="NF038134">
    <property type="entry name" value="choice_anch_M"/>
    <property type="match status" value="1"/>
</dbReference>
<evidence type="ECO:0008006" key="5">
    <source>
        <dbReference type="Google" id="ProtNLM"/>
    </source>
</evidence>
<dbReference type="InterPro" id="IPR022435">
    <property type="entry name" value="Surface-anchored_actinobac"/>
</dbReference>
<dbReference type="AlphaFoldDB" id="A0A6G8FL42"/>
<accession>A0A6G8FL42</accession>
<evidence type="ECO:0000256" key="2">
    <source>
        <dbReference type="SAM" id="Phobius"/>
    </source>
</evidence>
<feature type="region of interest" description="Disordered" evidence="1">
    <location>
        <begin position="821"/>
        <end position="841"/>
    </location>
</feature>
<keyword evidence="2" id="KW-1133">Transmembrane helix</keyword>
<keyword evidence="2" id="KW-0472">Membrane</keyword>
<evidence type="ECO:0000313" key="3">
    <source>
        <dbReference type="EMBL" id="QIM17058.1"/>
    </source>
</evidence>
<keyword evidence="4" id="KW-1185">Reference proteome</keyword>
<dbReference type="Proteomes" id="UP000501387">
    <property type="component" value="Chromosome"/>
</dbReference>
<protein>
    <recommendedName>
        <fullName evidence="5">Surface-anchored protein</fullName>
    </recommendedName>
</protein>